<gene>
    <name evidence="2" type="ORF">A3841_01685</name>
</gene>
<proteinExistence type="predicted"/>
<organism evidence="2 3">
    <name type="scientific">Pontibacter flavimaris</name>
    <dbReference type="NCBI Taxonomy" id="1797110"/>
    <lineage>
        <taxon>Bacteria</taxon>
        <taxon>Pseudomonadati</taxon>
        <taxon>Bacteroidota</taxon>
        <taxon>Cytophagia</taxon>
        <taxon>Cytophagales</taxon>
        <taxon>Hymenobacteraceae</taxon>
        <taxon>Pontibacter</taxon>
    </lineage>
</organism>
<keyword evidence="1" id="KW-1133">Transmembrane helix</keyword>
<evidence type="ECO:0000313" key="3">
    <source>
        <dbReference type="Proteomes" id="UP000186551"/>
    </source>
</evidence>
<dbReference type="STRING" id="1797110.A3841_01685"/>
<keyword evidence="3" id="KW-1185">Reference proteome</keyword>
<keyword evidence="1" id="KW-0472">Membrane</keyword>
<keyword evidence="1" id="KW-0812">Transmembrane</keyword>
<accession>A0A1Q5PAQ3</accession>
<reference evidence="2 3" key="1">
    <citation type="submission" date="2016-03" db="EMBL/GenBank/DDBJ databases">
        <title>Genome sequence of Pontibacter sp. nov., of the family cytophagaceae, isolated from marine sediment of the Yellow Sea, China.</title>
        <authorList>
            <person name="Zhang G."/>
            <person name="Zhang R."/>
        </authorList>
    </citation>
    <scope>NUCLEOTIDE SEQUENCE [LARGE SCALE GENOMIC DNA]</scope>
    <source>
        <strain evidence="2 3">S10-8</strain>
    </source>
</reference>
<dbReference type="AlphaFoldDB" id="A0A1Q5PAQ3"/>
<name>A0A1Q5PAQ3_9BACT</name>
<comment type="caution">
    <text evidence="2">The sequence shown here is derived from an EMBL/GenBank/DDBJ whole genome shotgun (WGS) entry which is preliminary data.</text>
</comment>
<evidence type="ECO:0000256" key="1">
    <source>
        <dbReference type="SAM" id="Phobius"/>
    </source>
</evidence>
<sequence>MYKGWGYTLAAAVAHRAAAGSGYRSGVWVLRVWESIKSSCVRGAAAAVRRYRMGVSIYFLWLLLWCSLIRSPGLFVSPACRKGPRALAAAADKFRMSPKFT</sequence>
<dbReference type="EMBL" id="LVWA01000009">
    <property type="protein sequence ID" value="OKL39308.1"/>
    <property type="molecule type" value="Genomic_DNA"/>
</dbReference>
<feature type="transmembrane region" description="Helical" evidence="1">
    <location>
        <begin position="58"/>
        <end position="76"/>
    </location>
</feature>
<dbReference type="Proteomes" id="UP000186551">
    <property type="component" value="Unassembled WGS sequence"/>
</dbReference>
<protein>
    <submittedName>
        <fullName evidence="2">Uncharacterized protein</fullName>
    </submittedName>
</protein>
<evidence type="ECO:0000313" key="2">
    <source>
        <dbReference type="EMBL" id="OKL39308.1"/>
    </source>
</evidence>